<dbReference type="InterPro" id="IPR045784">
    <property type="entry name" value="Radical_SAM_N2"/>
</dbReference>
<dbReference type="CDD" id="cd02065">
    <property type="entry name" value="B12-binding_like"/>
    <property type="match status" value="1"/>
</dbReference>
<dbReference type="GO" id="GO:0046872">
    <property type="term" value="F:metal ion binding"/>
    <property type="evidence" value="ECO:0007669"/>
    <property type="project" value="InterPro"/>
</dbReference>
<evidence type="ECO:0000259" key="1">
    <source>
        <dbReference type="PROSITE" id="PS51332"/>
    </source>
</evidence>
<dbReference type="Gene3D" id="3.40.50.280">
    <property type="entry name" value="Cobalamin-binding domain"/>
    <property type="match status" value="1"/>
</dbReference>
<reference evidence="2" key="1">
    <citation type="journal article" date="2014" name="Front. Microbiol.">
        <title>High frequency of phylogenetically diverse reductive dehalogenase-homologous genes in deep subseafloor sedimentary metagenomes.</title>
        <authorList>
            <person name="Kawai M."/>
            <person name="Futagami T."/>
            <person name="Toyoda A."/>
            <person name="Takaki Y."/>
            <person name="Nishi S."/>
            <person name="Hori S."/>
            <person name="Arai W."/>
            <person name="Tsubouchi T."/>
            <person name="Morono Y."/>
            <person name="Uchiyama I."/>
            <person name="Ito T."/>
            <person name="Fujiyama A."/>
            <person name="Inagaki F."/>
            <person name="Takami H."/>
        </authorList>
    </citation>
    <scope>NUCLEOTIDE SEQUENCE</scope>
    <source>
        <strain evidence="2">Expedition CK06-06</strain>
    </source>
</reference>
<dbReference type="InterPro" id="IPR006158">
    <property type="entry name" value="Cobalamin-bd"/>
</dbReference>
<evidence type="ECO:0000313" key="2">
    <source>
        <dbReference type="EMBL" id="GAH72646.1"/>
    </source>
</evidence>
<name>X1HR55_9ZZZZ</name>
<proteinExistence type="predicted"/>
<feature type="non-terminal residue" evidence="2">
    <location>
        <position position="1"/>
    </location>
</feature>
<dbReference type="InterPro" id="IPR007197">
    <property type="entry name" value="rSAM"/>
</dbReference>
<dbReference type="PROSITE" id="PS51332">
    <property type="entry name" value="B12_BINDING"/>
    <property type="match status" value="1"/>
</dbReference>
<dbReference type="GO" id="GO:0003824">
    <property type="term" value="F:catalytic activity"/>
    <property type="evidence" value="ECO:0007669"/>
    <property type="project" value="InterPro"/>
</dbReference>
<comment type="caution">
    <text evidence="2">The sequence shown here is derived from an EMBL/GenBank/DDBJ whole genome shotgun (WGS) entry which is preliminary data.</text>
</comment>
<accession>X1HR55</accession>
<dbReference type="SFLD" id="SFLDS00029">
    <property type="entry name" value="Radical_SAM"/>
    <property type="match status" value="1"/>
</dbReference>
<feature type="domain" description="B12-binding" evidence="1">
    <location>
        <begin position="1"/>
        <end position="92"/>
    </location>
</feature>
<dbReference type="SUPFAM" id="SSF102114">
    <property type="entry name" value="Radical SAM enzymes"/>
    <property type="match status" value="1"/>
</dbReference>
<dbReference type="EMBL" id="BARU01028612">
    <property type="protein sequence ID" value="GAH72646.1"/>
    <property type="molecule type" value="Genomic_DNA"/>
</dbReference>
<organism evidence="2">
    <name type="scientific">marine sediment metagenome</name>
    <dbReference type="NCBI Taxonomy" id="412755"/>
    <lineage>
        <taxon>unclassified sequences</taxon>
        <taxon>metagenomes</taxon>
        <taxon>ecological metagenomes</taxon>
    </lineage>
</organism>
<feature type="non-terminal residue" evidence="2">
    <location>
        <position position="268"/>
    </location>
</feature>
<dbReference type="PANTHER" id="PTHR42731:SF1">
    <property type="entry name" value="RADICAL SAM DOMAIN PROTEIN"/>
    <property type="match status" value="1"/>
</dbReference>
<dbReference type="InterPro" id="IPR058240">
    <property type="entry name" value="rSAM_sf"/>
</dbReference>
<dbReference type="SFLD" id="SFLDG01082">
    <property type="entry name" value="B12-binding_domain_containing"/>
    <property type="match status" value="1"/>
</dbReference>
<dbReference type="GO" id="GO:0031419">
    <property type="term" value="F:cobalamin binding"/>
    <property type="evidence" value="ECO:0007669"/>
    <property type="project" value="InterPro"/>
</dbReference>
<dbReference type="GO" id="GO:0051536">
    <property type="term" value="F:iron-sulfur cluster binding"/>
    <property type="evidence" value="ECO:0007669"/>
    <property type="project" value="InterPro"/>
</dbReference>
<gene>
    <name evidence="2" type="ORF">S03H2_45647</name>
</gene>
<protein>
    <recommendedName>
        <fullName evidence="1">B12-binding domain-containing protein</fullName>
    </recommendedName>
</protein>
<dbReference type="PANTHER" id="PTHR42731">
    <property type="entry name" value="SLL1084 PROTEIN"/>
    <property type="match status" value="1"/>
</dbReference>
<dbReference type="Pfam" id="PF19864">
    <property type="entry name" value="Radical_SAM_N2"/>
    <property type="match status" value="1"/>
</dbReference>
<dbReference type="AlphaFoldDB" id="X1HR55"/>
<sequence length="268" mass="28595">IEAGRPLSEYDVVAFSLPYEGGYPRVPHMLMRGGVEPLSERRPRGPLVIAGGAAASANPEPIADFLDAVVVGEAEAAIEPLLDVLIAARLDPSRKRKAPLSFESLRDDLRGLPGVYLPSDYRHTYGSDGMLEGIEPMPGAPDRIEAARPARIDEPAHSPVISDRSAFPNRFLVEAARGCPYRCRFCLAGHTGGSFRPAKGIEETVRRGLEVTPKVGLIGTAFTRAARIAKVCELVAEAGGSLSFSSIRVDAGSLELLEKVGPALDIES</sequence>